<dbReference type="PANTHER" id="PTHR21666:SF289">
    <property type="entry name" value="L-ALA--D-GLU ENDOPEPTIDASE"/>
    <property type="match status" value="1"/>
</dbReference>
<evidence type="ECO:0000259" key="3">
    <source>
        <dbReference type="Pfam" id="PF01551"/>
    </source>
</evidence>
<name>A0A9X2SXX5_9BACT</name>
<organism evidence="4 5">
    <name type="scientific">Aquiflexum gelatinilyticum</name>
    <dbReference type="NCBI Taxonomy" id="2961943"/>
    <lineage>
        <taxon>Bacteria</taxon>
        <taxon>Pseudomonadati</taxon>
        <taxon>Bacteroidota</taxon>
        <taxon>Cytophagia</taxon>
        <taxon>Cytophagales</taxon>
        <taxon>Cyclobacteriaceae</taxon>
        <taxon>Aquiflexum</taxon>
    </lineage>
</organism>
<evidence type="ECO:0000256" key="1">
    <source>
        <dbReference type="ARBA" id="ARBA00022729"/>
    </source>
</evidence>
<reference evidence="4" key="1">
    <citation type="submission" date="2022-08" db="EMBL/GenBank/DDBJ databases">
        <authorList>
            <person name="Zhang D."/>
        </authorList>
    </citation>
    <scope>NUCLEOTIDE SEQUENCE</scope>
    <source>
        <strain evidence="4">XJ19-11</strain>
    </source>
</reference>
<dbReference type="InterPro" id="IPR050570">
    <property type="entry name" value="Cell_wall_metabolism_enzyme"/>
</dbReference>
<dbReference type="Pfam" id="PF01551">
    <property type="entry name" value="Peptidase_M23"/>
    <property type="match status" value="1"/>
</dbReference>
<dbReference type="InterPro" id="IPR011055">
    <property type="entry name" value="Dup_hybrid_motif"/>
</dbReference>
<evidence type="ECO:0000256" key="2">
    <source>
        <dbReference type="SAM" id="Phobius"/>
    </source>
</evidence>
<dbReference type="PANTHER" id="PTHR21666">
    <property type="entry name" value="PEPTIDASE-RELATED"/>
    <property type="match status" value="1"/>
</dbReference>
<dbReference type="SUPFAM" id="SSF51261">
    <property type="entry name" value="Duplicated hybrid motif"/>
    <property type="match status" value="1"/>
</dbReference>
<dbReference type="AlphaFoldDB" id="A0A9X2SXX5"/>
<keyword evidence="1" id="KW-0732">Signal</keyword>
<evidence type="ECO:0000313" key="5">
    <source>
        <dbReference type="Proteomes" id="UP001142175"/>
    </source>
</evidence>
<dbReference type="RefSeq" id="WP_258422167.1">
    <property type="nucleotide sequence ID" value="NZ_JANSUY010000002.1"/>
</dbReference>
<evidence type="ECO:0000313" key="4">
    <source>
        <dbReference type="EMBL" id="MCR9014284.1"/>
    </source>
</evidence>
<gene>
    <name evidence="4" type="ORF">NU887_04510</name>
</gene>
<keyword evidence="2" id="KW-1133">Transmembrane helix</keyword>
<dbReference type="Proteomes" id="UP001142175">
    <property type="component" value="Unassembled WGS sequence"/>
</dbReference>
<dbReference type="CDD" id="cd12797">
    <property type="entry name" value="M23_peptidase"/>
    <property type="match status" value="1"/>
</dbReference>
<dbReference type="Gene3D" id="2.70.70.10">
    <property type="entry name" value="Glucose Permease (Domain IIA)"/>
    <property type="match status" value="1"/>
</dbReference>
<feature type="domain" description="M23ase beta-sheet core" evidence="3">
    <location>
        <begin position="188"/>
        <end position="283"/>
    </location>
</feature>
<protein>
    <submittedName>
        <fullName evidence="4">M23 family metallopeptidase</fullName>
    </submittedName>
</protein>
<feature type="transmembrane region" description="Helical" evidence="2">
    <location>
        <begin position="35"/>
        <end position="56"/>
    </location>
</feature>
<dbReference type="GO" id="GO:0004222">
    <property type="term" value="F:metalloendopeptidase activity"/>
    <property type="evidence" value="ECO:0007669"/>
    <property type="project" value="TreeGrafter"/>
</dbReference>
<comment type="caution">
    <text evidence="4">The sequence shown here is derived from an EMBL/GenBank/DDBJ whole genome shotgun (WGS) entry which is preliminary data.</text>
</comment>
<sequence length="290" mass="31900">MSLRAKIRNWLTEKYLIVIRKKQDFSVLGSFNVSFSRIIIMGVLSLSVIFFISLVLTRTILRQWFDPVYMETENTAKILMLSDIVDSLSVAVSQKDAYLANIQGIISGNGVLGKESLADSIANKPDSGSSKPAAFKPSEATLSILDEFNSAPVEYSNPMDISGSSFAEAFFFSPIKGVLTAVFAPQEDHFGVDIVAKENEPVKAIADGTVILASWTLDTGYILSIQHSNELISIYKHNSVILKKVGEIVRAGEIISIIGNTGELTTGQHLHFELWYKGSPLNPQEFITFD</sequence>
<dbReference type="InterPro" id="IPR016047">
    <property type="entry name" value="M23ase_b-sheet_dom"/>
</dbReference>
<keyword evidence="5" id="KW-1185">Reference proteome</keyword>
<dbReference type="EMBL" id="JANSUY010000002">
    <property type="protein sequence ID" value="MCR9014284.1"/>
    <property type="molecule type" value="Genomic_DNA"/>
</dbReference>
<proteinExistence type="predicted"/>
<accession>A0A9X2SXX5</accession>
<keyword evidence="2" id="KW-0472">Membrane</keyword>
<keyword evidence="2" id="KW-0812">Transmembrane</keyword>